<feature type="compositionally biased region" description="Low complexity" evidence="1">
    <location>
        <begin position="54"/>
        <end position="74"/>
    </location>
</feature>
<protein>
    <submittedName>
        <fullName evidence="3">Uncharacterized protein</fullName>
    </submittedName>
</protein>
<proteinExistence type="predicted"/>
<sequence length="251" mass="26935">ATESQDVNIVQTNASSGRLPKSSTRYSNSSSGFSSAKSEISDSSCDKPSSLITAAAPKSHASPSAAASSPKLPSTPNRTLTKKTQVPKSLIRRRTVSPMVANGENYKMAAEYNDSSEQSNCSSICSSVNSSLSDKQHQQKTTRIMSSAIPSFGAKGAIPKPTLAVKGMKPVNATGEILERNSLSRTRNNEQNTTITNTIATSVESVPEHQAIDEYDVDQSRTYMRMGDSEVLPLSEYRLTPVRLLASSQQI</sequence>
<feature type="region of interest" description="Disordered" evidence="1">
    <location>
        <begin position="1"/>
        <end position="88"/>
    </location>
</feature>
<organism evidence="2 3">
    <name type="scientific">Romanomermis culicivorax</name>
    <name type="common">Nematode worm</name>
    <dbReference type="NCBI Taxonomy" id="13658"/>
    <lineage>
        <taxon>Eukaryota</taxon>
        <taxon>Metazoa</taxon>
        <taxon>Ecdysozoa</taxon>
        <taxon>Nematoda</taxon>
        <taxon>Enoplea</taxon>
        <taxon>Dorylaimia</taxon>
        <taxon>Mermithida</taxon>
        <taxon>Mermithoidea</taxon>
        <taxon>Mermithidae</taxon>
        <taxon>Romanomermis</taxon>
    </lineage>
</organism>
<evidence type="ECO:0000313" key="3">
    <source>
        <dbReference type="WBParaSite" id="nRc.2.0.1.t32576-RA"/>
    </source>
</evidence>
<feature type="compositionally biased region" description="Polar residues" evidence="1">
    <location>
        <begin position="42"/>
        <end position="52"/>
    </location>
</feature>
<keyword evidence="2" id="KW-1185">Reference proteome</keyword>
<feature type="compositionally biased region" description="Low complexity" evidence="1">
    <location>
        <begin position="22"/>
        <end position="38"/>
    </location>
</feature>
<accession>A0A915K2Z5</accession>
<feature type="compositionally biased region" description="Polar residues" evidence="1">
    <location>
        <begin position="75"/>
        <end position="87"/>
    </location>
</feature>
<dbReference type="Proteomes" id="UP000887565">
    <property type="component" value="Unplaced"/>
</dbReference>
<reference evidence="3" key="1">
    <citation type="submission" date="2022-11" db="UniProtKB">
        <authorList>
            <consortium name="WormBaseParasite"/>
        </authorList>
    </citation>
    <scope>IDENTIFICATION</scope>
</reference>
<dbReference type="AlphaFoldDB" id="A0A915K2Z5"/>
<feature type="compositionally biased region" description="Polar residues" evidence="1">
    <location>
        <begin position="1"/>
        <end position="16"/>
    </location>
</feature>
<name>A0A915K2Z5_ROMCU</name>
<dbReference type="WBParaSite" id="nRc.2.0.1.t32576-RA">
    <property type="protein sequence ID" value="nRc.2.0.1.t32576-RA"/>
    <property type="gene ID" value="nRc.2.0.1.g32576"/>
</dbReference>
<evidence type="ECO:0000256" key="1">
    <source>
        <dbReference type="SAM" id="MobiDB-lite"/>
    </source>
</evidence>
<evidence type="ECO:0000313" key="2">
    <source>
        <dbReference type="Proteomes" id="UP000887565"/>
    </source>
</evidence>